<organism evidence="1">
    <name type="scientific">marine sediment metagenome</name>
    <dbReference type="NCBI Taxonomy" id="412755"/>
    <lineage>
        <taxon>unclassified sequences</taxon>
        <taxon>metagenomes</taxon>
        <taxon>ecological metagenomes</taxon>
    </lineage>
</organism>
<gene>
    <name evidence="1" type="ORF">LCGC14_1460520</name>
</gene>
<dbReference type="EMBL" id="LAZR01010161">
    <property type="protein sequence ID" value="KKM68471.1"/>
    <property type="molecule type" value="Genomic_DNA"/>
</dbReference>
<comment type="caution">
    <text evidence="1">The sequence shown here is derived from an EMBL/GenBank/DDBJ whole genome shotgun (WGS) entry which is preliminary data.</text>
</comment>
<proteinExistence type="predicted"/>
<reference evidence="1" key="1">
    <citation type="journal article" date="2015" name="Nature">
        <title>Complex archaea that bridge the gap between prokaryotes and eukaryotes.</title>
        <authorList>
            <person name="Spang A."/>
            <person name="Saw J.H."/>
            <person name="Jorgensen S.L."/>
            <person name="Zaremba-Niedzwiedzka K."/>
            <person name="Martijn J."/>
            <person name="Lind A.E."/>
            <person name="van Eijk R."/>
            <person name="Schleper C."/>
            <person name="Guy L."/>
            <person name="Ettema T.J."/>
        </authorList>
    </citation>
    <scope>NUCLEOTIDE SEQUENCE</scope>
</reference>
<accession>A0A0F9K193</accession>
<dbReference type="AlphaFoldDB" id="A0A0F9K193"/>
<evidence type="ECO:0000313" key="1">
    <source>
        <dbReference type="EMBL" id="KKM68471.1"/>
    </source>
</evidence>
<protein>
    <submittedName>
        <fullName evidence="1">Uncharacterized protein</fullName>
    </submittedName>
</protein>
<name>A0A0F9K193_9ZZZZ</name>
<sequence>MIYISISKIVDDRNKVIYLKELEVICQRDRQPASINIRPDLAKACQILDLVFTACLFPVM</sequence>